<gene>
    <name evidence="3" type="ORF">FB566_1514</name>
</gene>
<comment type="catalytic activity">
    <reaction evidence="1">
        <text>an N-(ADP-alpha-D-ribosyl)-thymidine in DNA + H2O = a thymidine in DNA + ADP-D-ribose</text>
        <dbReference type="Rhea" id="RHEA:71655"/>
        <dbReference type="Rhea" id="RHEA-COMP:13556"/>
        <dbReference type="Rhea" id="RHEA-COMP:18051"/>
        <dbReference type="ChEBI" id="CHEBI:15377"/>
        <dbReference type="ChEBI" id="CHEBI:57967"/>
        <dbReference type="ChEBI" id="CHEBI:137386"/>
        <dbReference type="ChEBI" id="CHEBI:191199"/>
    </reaction>
    <physiologicalReaction direction="left-to-right" evidence="1">
        <dbReference type="Rhea" id="RHEA:71656"/>
    </physiologicalReaction>
</comment>
<dbReference type="PANTHER" id="PTHR12521">
    <property type="entry name" value="PROTEIN C6ORF130"/>
    <property type="match status" value="1"/>
</dbReference>
<dbReference type="GO" id="GO:0140291">
    <property type="term" value="P:peptidyl-glutamate ADP-deribosylation"/>
    <property type="evidence" value="ECO:0007669"/>
    <property type="project" value="TreeGrafter"/>
</dbReference>
<dbReference type="Proteomes" id="UP000317043">
    <property type="component" value="Unassembled WGS sequence"/>
</dbReference>
<dbReference type="AlphaFoldDB" id="A0A543ATS4"/>
<dbReference type="PROSITE" id="PS51154">
    <property type="entry name" value="MACRO"/>
    <property type="match status" value="1"/>
</dbReference>
<sequence length="181" mass="19497">MIDLVSGDLLTDNADVLVNPVNVVGVMGKGLALQFKRAFPTNFSVYRDACQRGELQAGVILAVRVDDRWIVNLPTKRHWRQPSRLSDVAAGLDGLVEFVLSNPVESVAIPPLGAGNGGLPWPRVRRPHSRETGAARPVDQVVSTGRLRPVSRRTARPTQATLHSGLACNHNEAGRSTVTVG</sequence>
<dbReference type="PANTHER" id="PTHR12521:SF0">
    <property type="entry name" value="ADP-RIBOSE GLYCOHYDROLASE OARD1"/>
    <property type="match status" value="1"/>
</dbReference>
<accession>A0A543ATS4</accession>
<proteinExistence type="predicted"/>
<feature type="domain" description="Macro" evidence="2">
    <location>
        <begin position="1"/>
        <end position="181"/>
    </location>
</feature>
<evidence type="ECO:0000313" key="3">
    <source>
        <dbReference type="EMBL" id="TQL75994.1"/>
    </source>
</evidence>
<dbReference type="SUPFAM" id="SSF52949">
    <property type="entry name" value="Macro domain-like"/>
    <property type="match status" value="1"/>
</dbReference>
<dbReference type="CDD" id="cd02901">
    <property type="entry name" value="Macro_Poa1p-like"/>
    <property type="match status" value="1"/>
</dbReference>
<name>A0A543ATS4_9ACTN</name>
<evidence type="ECO:0000313" key="4">
    <source>
        <dbReference type="Proteomes" id="UP000317043"/>
    </source>
</evidence>
<dbReference type="SMART" id="SM00506">
    <property type="entry name" value="A1pp"/>
    <property type="match status" value="1"/>
</dbReference>
<dbReference type="Pfam" id="PF01661">
    <property type="entry name" value="Macro"/>
    <property type="match status" value="1"/>
</dbReference>
<dbReference type="OrthoDB" id="9780211at2"/>
<evidence type="ECO:0000256" key="1">
    <source>
        <dbReference type="ARBA" id="ARBA00035885"/>
    </source>
</evidence>
<comment type="caution">
    <text evidence="3">The sequence shown here is derived from an EMBL/GenBank/DDBJ whole genome shotgun (WGS) entry which is preliminary data.</text>
</comment>
<evidence type="ECO:0000259" key="2">
    <source>
        <dbReference type="PROSITE" id="PS51154"/>
    </source>
</evidence>
<keyword evidence="4" id="KW-1185">Reference proteome</keyword>
<protein>
    <submittedName>
        <fullName evidence="3">O-acetyl-ADP-ribose deacetylase (Regulator of RNase III)</fullName>
    </submittedName>
</protein>
<dbReference type="InterPro" id="IPR002589">
    <property type="entry name" value="Macro_dom"/>
</dbReference>
<dbReference type="InParanoid" id="A0A543ATS4"/>
<dbReference type="EMBL" id="VFOW01000001">
    <property type="protein sequence ID" value="TQL75994.1"/>
    <property type="molecule type" value="Genomic_DNA"/>
</dbReference>
<reference evidence="3 4" key="1">
    <citation type="submission" date="2019-06" db="EMBL/GenBank/DDBJ databases">
        <title>Sequencing the genomes of 1000 actinobacteria strains.</title>
        <authorList>
            <person name="Klenk H.-P."/>
        </authorList>
    </citation>
    <scope>NUCLEOTIDE SEQUENCE [LARGE SCALE GENOMIC DNA]</scope>
    <source>
        <strain evidence="3 4">DSM 45928</strain>
    </source>
</reference>
<organism evidence="3 4">
    <name type="scientific">Stackebrandtia endophytica</name>
    <dbReference type="NCBI Taxonomy" id="1496996"/>
    <lineage>
        <taxon>Bacteria</taxon>
        <taxon>Bacillati</taxon>
        <taxon>Actinomycetota</taxon>
        <taxon>Actinomycetes</taxon>
        <taxon>Glycomycetales</taxon>
        <taxon>Glycomycetaceae</taxon>
        <taxon>Stackebrandtia</taxon>
    </lineage>
</organism>
<dbReference type="InterPro" id="IPR050892">
    <property type="entry name" value="ADP-ribose_metab_enzymes"/>
</dbReference>
<dbReference type="Gene3D" id="3.40.220.10">
    <property type="entry name" value="Leucine Aminopeptidase, subunit E, domain 1"/>
    <property type="match status" value="1"/>
</dbReference>
<dbReference type="InterPro" id="IPR043472">
    <property type="entry name" value="Macro_dom-like"/>
</dbReference>